<keyword evidence="1" id="KW-1133">Transmembrane helix</keyword>
<evidence type="ECO:0000313" key="3">
    <source>
        <dbReference type="Proteomes" id="UP000193920"/>
    </source>
</evidence>
<dbReference type="EMBL" id="MCOG01000086">
    <property type="protein sequence ID" value="ORY54332.1"/>
    <property type="molecule type" value="Genomic_DNA"/>
</dbReference>
<reference evidence="2 3" key="1">
    <citation type="submission" date="2016-08" db="EMBL/GenBank/DDBJ databases">
        <title>A Parts List for Fungal Cellulosomes Revealed by Comparative Genomics.</title>
        <authorList>
            <consortium name="DOE Joint Genome Institute"/>
            <person name="Haitjema C.H."/>
            <person name="Gilmore S.P."/>
            <person name="Henske J.K."/>
            <person name="Solomon K.V."/>
            <person name="De Groot R."/>
            <person name="Kuo A."/>
            <person name="Mondo S.J."/>
            <person name="Salamov A.A."/>
            <person name="Labutti K."/>
            <person name="Zhao Z."/>
            <person name="Chiniquy J."/>
            <person name="Barry K."/>
            <person name="Brewer H.M."/>
            <person name="Purvine S.O."/>
            <person name="Wright A.T."/>
            <person name="Boxma B."/>
            <person name="Van Alen T."/>
            <person name="Hackstein J.H."/>
            <person name="Baker S.E."/>
            <person name="Grigoriev I.V."/>
            <person name="O'Malley M.A."/>
        </authorList>
    </citation>
    <scope>NUCLEOTIDE SEQUENCE [LARGE SCALE GENOMIC DNA]</scope>
    <source>
        <strain evidence="2 3">G1</strain>
    </source>
</reference>
<keyword evidence="3" id="KW-1185">Reference proteome</keyword>
<gene>
    <name evidence="2" type="ORF">LY90DRAFT_670103</name>
</gene>
<evidence type="ECO:0000256" key="1">
    <source>
        <dbReference type="SAM" id="Phobius"/>
    </source>
</evidence>
<evidence type="ECO:0008006" key="4">
    <source>
        <dbReference type="Google" id="ProtNLM"/>
    </source>
</evidence>
<feature type="transmembrane region" description="Helical" evidence="1">
    <location>
        <begin position="20"/>
        <end position="44"/>
    </location>
</feature>
<dbReference type="Proteomes" id="UP000193920">
    <property type="component" value="Unassembled WGS sequence"/>
</dbReference>
<proteinExistence type="predicted"/>
<keyword evidence="1" id="KW-0472">Membrane</keyword>
<keyword evidence="1" id="KW-0812">Transmembrane</keyword>
<dbReference type="AlphaFoldDB" id="A0A1Y2D4X3"/>
<comment type="caution">
    <text evidence="2">The sequence shown here is derived from an EMBL/GenBank/DDBJ whole genome shotgun (WGS) entry which is preliminary data.</text>
</comment>
<organism evidence="2 3">
    <name type="scientific">Neocallimastix californiae</name>
    <dbReference type="NCBI Taxonomy" id="1754190"/>
    <lineage>
        <taxon>Eukaryota</taxon>
        <taxon>Fungi</taxon>
        <taxon>Fungi incertae sedis</taxon>
        <taxon>Chytridiomycota</taxon>
        <taxon>Chytridiomycota incertae sedis</taxon>
        <taxon>Neocallimastigomycetes</taxon>
        <taxon>Neocallimastigales</taxon>
        <taxon>Neocallimastigaceae</taxon>
        <taxon>Neocallimastix</taxon>
    </lineage>
</organism>
<feature type="transmembrane region" description="Helical" evidence="1">
    <location>
        <begin position="50"/>
        <end position="77"/>
    </location>
</feature>
<accession>A0A1Y2D4X3</accession>
<name>A0A1Y2D4X3_9FUNG</name>
<sequence length="120" mass="14381">MIIYCLVLMIREWKKDSIHYEINILSVMVFISILSFILFVSLHILEIDNYIYYFILRISINIIFAISNYVYIFYLGFSMETNNQHFKNRNVNINKLKWDVDISIIEDTSSDSKNYDNDSI</sequence>
<protein>
    <recommendedName>
        <fullName evidence="4">G-protein coupled receptors family 3 profile domain-containing protein</fullName>
    </recommendedName>
</protein>
<evidence type="ECO:0000313" key="2">
    <source>
        <dbReference type="EMBL" id="ORY54332.1"/>
    </source>
</evidence>